<evidence type="ECO:0000313" key="5">
    <source>
        <dbReference type="EMBL" id="SER86050.1"/>
    </source>
</evidence>
<name>A0A1H9SM03_9BACI</name>
<keyword evidence="2 3" id="KW-0694">RNA-binding</keyword>
<feature type="domain" description="TRNA-binding" evidence="4">
    <location>
        <begin position="6"/>
        <end position="110"/>
    </location>
</feature>
<dbReference type="EMBL" id="FOGV01000007">
    <property type="protein sequence ID" value="SER86050.1"/>
    <property type="molecule type" value="Genomic_DNA"/>
</dbReference>
<proteinExistence type="predicted"/>
<dbReference type="PROSITE" id="PS50886">
    <property type="entry name" value="TRBD"/>
    <property type="match status" value="1"/>
</dbReference>
<dbReference type="OrthoDB" id="9794564at2"/>
<dbReference type="NCBIfam" id="TIGR02222">
    <property type="entry name" value="chap_CsaA"/>
    <property type="match status" value="1"/>
</dbReference>
<evidence type="ECO:0000256" key="1">
    <source>
        <dbReference type="ARBA" id="ARBA00022555"/>
    </source>
</evidence>
<comment type="caution">
    <text evidence="5">The sequence shown here is derived from an EMBL/GenBank/DDBJ whole genome shotgun (WGS) entry which is preliminary data.</text>
</comment>
<dbReference type="PANTHER" id="PTHR11586">
    <property type="entry name" value="TRNA-AMINOACYLATION COFACTOR ARC1 FAMILY MEMBER"/>
    <property type="match status" value="1"/>
</dbReference>
<evidence type="ECO:0000256" key="3">
    <source>
        <dbReference type="PROSITE-ProRule" id="PRU00209"/>
    </source>
</evidence>
<dbReference type="InterPro" id="IPR008231">
    <property type="entry name" value="CsaA"/>
</dbReference>
<protein>
    <submittedName>
        <fullName evidence="5">tRNA-binding protein</fullName>
    </submittedName>
</protein>
<dbReference type="AlphaFoldDB" id="A0A1H9SM03"/>
<dbReference type="Proteomes" id="UP000199318">
    <property type="component" value="Unassembled WGS sequence"/>
</dbReference>
<evidence type="ECO:0000259" key="4">
    <source>
        <dbReference type="PROSITE" id="PS50886"/>
    </source>
</evidence>
<dbReference type="GO" id="GO:0000049">
    <property type="term" value="F:tRNA binding"/>
    <property type="evidence" value="ECO:0007669"/>
    <property type="project" value="UniProtKB-UniRule"/>
</dbReference>
<dbReference type="InterPro" id="IPR012340">
    <property type="entry name" value="NA-bd_OB-fold"/>
</dbReference>
<dbReference type="NCBIfam" id="NF007494">
    <property type="entry name" value="PRK10089.1-3"/>
    <property type="match status" value="1"/>
</dbReference>
<dbReference type="Gene3D" id="2.40.50.140">
    <property type="entry name" value="Nucleic acid-binding proteins"/>
    <property type="match status" value="1"/>
</dbReference>
<dbReference type="InterPro" id="IPR002547">
    <property type="entry name" value="tRNA-bd_dom"/>
</dbReference>
<keyword evidence="1 3" id="KW-0820">tRNA-binding</keyword>
<reference evidence="6" key="1">
    <citation type="submission" date="2016-10" db="EMBL/GenBank/DDBJ databases">
        <authorList>
            <person name="de Groot N.N."/>
        </authorList>
    </citation>
    <scope>NUCLEOTIDE SEQUENCE [LARGE SCALE GENOMIC DNA]</scope>
    <source>
        <strain evidence="6">10nlg</strain>
    </source>
</reference>
<dbReference type="CDD" id="cd02798">
    <property type="entry name" value="tRNA_bind_CsaA"/>
    <property type="match status" value="1"/>
</dbReference>
<dbReference type="SUPFAM" id="SSF50249">
    <property type="entry name" value="Nucleic acid-binding proteins"/>
    <property type="match status" value="1"/>
</dbReference>
<evidence type="ECO:0000313" key="6">
    <source>
        <dbReference type="Proteomes" id="UP000199318"/>
    </source>
</evidence>
<keyword evidence="6" id="KW-1185">Reference proteome</keyword>
<sequence>MAAFEDFQQLDIRIGTVTNAEPFPRAKTPAYKVYVDFGEEIGTKQSSAQITARYEPEDIVGRQVAAVVNFPPMNIAGFSSEILILGGMPGEDDVVLLNIDEPVPNGTKVS</sequence>
<evidence type="ECO:0000256" key="2">
    <source>
        <dbReference type="ARBA" id="ARBA00022884"/>
    </source>
</evidence>
<dbReference type="RefSeq" id="WP_093072491.1">
    <property type="nucleotide sequence ID" value="NZ_FOGV01000007.1"/>
</dbReference>
<dbReference type="STRING" id="1464123.SAMN05444126_10767"/>
<gene>
    <name evidence="5" type="ORF">SAMN05444126_10767</name>
</gene>
<organism evidence="5 6">
    <name type="scientific">Salisediminibacterium halotolerans</name>
    <dbReference type="NCBI Taxonomy" id="517425"/>
    <lineage>
        <taxon>Bacteria</taxon>
        <taxon>Bacillati</taxon>
        <taxon>Bacillota</taxon>
        <taxon>Bacilli</taxon>
        <taxon>Bacillales</taxon>
        <taxon>Bacillaceae</taxon>
        <taxon>Salisediminibacterium</taxon>
    </lineage>
</organism>
<dbReference type="InterPro" id="IPR051270">
    <property type="entry name" value="Tyrosine-tRNA_ligase_regulator"/>
</dbReference>
<dbReference type="FunFam" id="2.40.50.140:FF:000165">
    <property type="entry name" value="Chaperone CsaA"/>
    <property type="match status" value="1"/>
</dbReference>
<accession>A0A1H9SM03</accession>
<dbReference type="PANTHER" id="PTHR11586:SF37">
    <property type="entry name" value="TRNA-BINDING DOMAIN-CONTAINING PROTEIN"/>
    <property type="match status" value="1"/>
</dbReference>
<dbReference type="Pfam" id="PF01588">
    <property type="entry name" value="tRNA_bind"/>
    <property type="match status" value="1"/>
</dbReference>
<dbReference type="NCBIfam" id="NF007495">
    <property type="entry name" value="PRK10089.1-4"/>
    <property type="match status" value="1"/>
</dbReference>